<dbReference type="OrthoDB" id="4078873at2759"/>
<evidence type="ECO:0008006" key="9">
    <source>
        <dbReference type="Google" id="ProtNLM"/>
    </source>
</evidence>
<feature type="transmembrane region" description="Helical" evidence="6">
    <location>
        <begin position="53"/>
        <end position="71"/>
    </location>
</feature>
<comment type="caution">
    <text evidence="7">The sequence shown here is derived from an EMBL/GenBank/DDBJ whole genome shotgun (WGS) entry which is preliminary data.</text>
</comment>
<feature type="transmembrane region" description="Helical" evidence="6">
    <location>
        <begin position="228"/>
        <end position="245"/>
    </location>
</feature>
<gene>
    <name evidence="7" type="ORF">TRICI_001095</name>
</gene>
<evidence type="ECO:0000313" key="7">
    <source>
        <dbReference type="EMBL" id="KAA8916739.1"/>
    </source>
</evidence>
<dbReference type="SUPFAM" id="SSF103473">
    <property type="entry name" value="MFS general substrate transporter"/>
    <property type="match status" value="1"/>
</dbReference>
<dbReference type="GO" id="GO:0005886">
    <property type="term" value="C:plasma membrane"/>
    <property type="evidence" value="ECO:0007669"/>
    <property type="project" value="TreeGrafter"/>
</dbReference>
<evidence type="ECO:0000256" key="4">
    <source>
        <dbReference type="ARBA" id="ARBA00022989"/>
    </source>
</evidence>
<keyword evidence="8" id="KW-1185">Reference proteome</keyword>
<evidence type="ECO:0000313" key="8">
    <source>
        <dbReference type="Proteomes" id="UP000761534"/>
    </source>
</evidence>
<dbReference type="VEuPathDB" id="FungiDB:TRICI_001095"/>
<keyword evidence="4 6" id="KW-1133">Transmembrane helix</keyword>
<dbReference type="EMBL" id="SWFS01000083">
    <property type="protein sequence ID" value="KAA8916739.1"/>
    <property type="molecule type" value="Genomic_DNA"/>
</dbReference>
<evidence type="ECO:0000256" key="3">
    <source>
        <dbReference type="ARBA" id="ARBA00022692"/>
    </source>
</evidence>
<dbReference type="PANTHER" id="PTHR23501:SF50">
    <property type="entry name" value="MFS SIDEROCHROME IRON TRANSPORTER MIRB (AFU_ORTHOLOGUE AFUA_3G03640)-RELATED"/>
    <property type="match status" value="1"/>
</dbReference>
<accession>A0A642VAL5</accession>
<feature type="transmembrane region" description="Helical" evidence="6">
    <location>
        <begin position="83"/>
        <end position="103"/>
    </location>
</feature>
<dbReference type="PANTHER" id="PTHR23501">
    <property type="entry name" value="MAJOR FACILITATOR SUPERFAMILY"/>
    <property type="match status" value="1"/>
</dbReference>
<feature type="transmembrane region" description="Helical" evidence="6">
    <location>
        <begin position="318"/>
        <end position="338"/>
    </location>
</feature>
<feature type="transmembrane region" description="Helical" evidence="6">
    <location>
        <begin position="148"/>
        <end position="171"/>
    </location>
</feature>
<protein>
    <recommendedName>
        <fullName evidence="9">Major facilitator superfamily (MFS) profile domain-containing protein</fullName>
    </recommendedName>
</protein>
<dbReference type="InterPro" id="IPR036259">
    <property type="entry name" value="MFS_trans_sf"/>
</dbReference>
<evidence type="ECO:0000256" key="1">
    <source>
        <dbReference type="ARBA" id="ARBA00004141"/>
    </source>
</evidence>
<dbReference type="FunFam" id="1.20.1250.20:FF:000302">
    <property type="entry name" value="MFS siderochrome iron transporter MirB"/>
    <property type="match status" value="1"/>
</dbReference>
<dbReference type="Gene3D" id="1.20.1250.20">
    <property type="entry name" value="MFS general substrate transporter like domains"/>
    <property type="match status" value="1"/>
</dbReference>
<evidence type="ECO:0000256" key="6">
    <source>
        <dbReference type="SAM" id="Phobius"/>
    </source>
</evidence>
<feature type="transmembrane region" description="Helical" evidence="6">
    <location>
        <begin position="26"/>
        <end position="46"/>
    </location>
</feature>
<sequence length="426" mass="47119">MLSPLSQTPCQPHPISHWQRSSIHGVFYTVGFGGITYCVDVVTADASRLKNRALAYAFTSSPYIITAFAASKASDEFSTNWRWGFGAFAIIFPVVAAPLFVLLKYNVRKAKKKGLLIREKSGRTWAQSVWHYLIEFDGNAPNGWGTGYIIAMLVVGFVVLVAFGLFEWYIAPVPMMRYTLLNNRTVAGACLLDATYQVSYYCWNNLFTSFLQVVNYLTVAEAGYVDNTFNVVSGVLLLLVGYAVRRTGHFKWLLYIAVPLYVFAQGLMIYFRNPTGYIGYIVMCQIFISIGGAIFIIVEQLAVLAAITHQDIAAGLSLLYVVGTTGGAVGSAISGAVWTHSFSHALEMYLPESAMSSYDNIFNDLTTQLSYEKGTPTRQAIQKAYGYGQTRMLAVGCGIIALCFVWILLIRNINVRKSAQVKGMVF</sequence>
<dbReference type="Proteomes" id="UP000761534">
    <property type="component" value="Unassembled WGS sequence"/>
</dbReference>
<keyword evidence="5 6" id="KW-0472">Membrane</keyword>
<evidence type="ECO:0000256" key="2">
    <source>
        <dbReference type="ARBA" id="ARBA00008335"/>
    </source>
</evidence>
<reference evidence="7" key="1">
    <citation type="journal article" date="2019" name="G3 (Bethesda)">
        <title>Genome Assemblies of Two Rare Opportunistic Yeast Pathogens: Diutina rugosa (syn. Candida rugosa) and Trichomonascus ciferrii (syn. Candida ciferrii).</title>
        <authorList>
            <person name="Mixao V."/>
            <person name="Saus E."/>
            <person name="Hansen A.P."/>
            <person name="Lass-Florl C."/>
            <person name="Gabaldon T."/>
        </authorList>
    </citation>
    <scope>NUCLEOTIDE SEQUENCE</scope>
    <source>
        <strain evidence="7">CBS 4856</strain>
    </source>
</reference>
<comment type="similarity">
    <text evidence="2">Belongs to the major facilitator superfamily.</text>
</comment>
<keyword evidence="3 6" id="KW-0812">Transmembrane</keyword>
<dbReference type="GO" id="GO:0022857">
    <property type="term" value="F:transmembrane transporter activity"/>
    <property type="evidence" value="ECO:0007669"/>
    <property type="project" value="TreeGrafter"/>
</dbReference>
<dbReference type="AlphaFoldDB" id="A0A642VAL5"/>
<feature type="transmembrane region" description="Helical" evidence="6">
    <location>
        <begin position="252"/>
        <end position="271"/>
    </location>
</feature>
<proteinExistence type="inferred from homology"/>
<name>A0A642VAL5_9ASCO</name>
<feature type="transmembrane region" description="Helical" evidence="6">
    <location>
        <begin position="392"/>
        <end position="410"/>
    </location>
</feature>
<evidence type="ECO:0000256" key="5">
    <source>
        <dbReference type="ARBA" id="ARBA00023136"/>
    </source>
</evidence>
<organism evidence="7 8">
    <name type="scientific">Trichomonascus ciferrii</name>
    <dbReference type="NCBI Taxonomy" id="44093"/>
    <lineage>
        <taxon>Eukaryota</taxon>
        <taxon>Fungi</taxon>
        <taxon>Dikarya</taxon>
        <taxon>Ascomycota</taxon>
        <taxon>Saccharomycotina</taxon>
        <taxon>Dipodascomycetes</taxon>
        <taxon>Dipodascales</taxon>
        <taxon>Trichomonascaceae</taxon>
        <taxon>Trichomonascus</taxon>
        <taxon>Trichomonascus ciferrii complex</taxon>
    </lineage>
</organism>
<feature type="transmembrane region" description="Helical" evidence="6">
    <location>
        <begin position="277"/>
        <end position="298"/>
    </location>
</feature>
<comment type="subcellular location">
    <subcellularLocation>
        <location evidence="1">Membrane</location>
        <topology evidence="1">Multi-pass membrane protein</topology>
    </subcellularLocation>
</comment>